<dbReference type="EMBL" id="CAJNON010000418">
    <property type="protein sequence ID" value="CAF1252598.1"/>
    <property type="molecule type" value="Genomic_DNA"/>
</dbReference>
<dbReference type="EMBL" id="CAJNOE010000450">
    <property type="protein sequence ID" value="CAF1221845.1"/>
    <property type="molecule type" value="Genomic_DNA"/>
</dbReference>
<dbReference type="Proteomes" id="UP000663881">
    <property type="component" value="Unassembled WGS sequence"/>
</dbReference>
<evidence type="ECO:0000313" key="8">
    <source>
        <dbReference type="Proteomes" id="UP000663860"/>
    </source>
</evidence>
<dbReference type="EMBL" id="CAJOAY010002289">
    <property type="protein sequence ID" value="CAF3939364.1"/>
    <property type="molecule type" value="Genomic_DNA"/>
</dbReference>
<evidence type="ECO:0000256" key="1">
    <source>
        <dbReference type="SAM" id="Coils"/>
    </source>
</evidence>
<feature type="coiled-coil region" evidence="1">
    <location>
        <begin position="22"/>
        <end position="52"/>
    </location>
</feature>
<evidence type="ECO:0000313" key="5">
    <source>
        <dbReference type="EMBL" id="CAF3766838.1"/>
    </source>
</evidence>
<dbReference type="OrthoDB" id="10290280at2759"/>
<comment type="caution">
    <text evidence="3">The sequence shown here is derived from an EMBL/GenBank/DDBJ whole genome shotgun (WGS) entry which is preliminary data.</text>
</comment>
<organism evidence="3 8">
    <name type="scientific">Adineta steineri</name>
    <dbReference type="NCBI Taxonomy" id="433720"/>
    <lineage>
        <taxon>Eukaryota</taxon>
        <taxon>Metazoa</taxon>
        <taxon>Spiralia</taxon>
        <taxon>Gnathifera</taxon>
        <taxon>Rotifera</taxon>
        <taxon>Eurotatoria</taxon>
        <taxon>Bdelloidea</taxon>
        <taxon>Adinetida</taxon>
        <taxon>Adinetidae</taxon>
        <taxon>Adineta</taxon>
    </lineage>
</organism>
<evidence type="ECO:0000313" key="6">
    <source>
        <dbReference type="EMBL" id="CAF3939364.1"/>
    </source>
</evidence>
<dbReference type="EMBL" id="CAJOBB010003868">
    <property type="protein sequence ID" value="CAF4062868.1"/>
    <property type="molecule type" value="Genomic_DNA"/>
</dbReference>
<dbReference type="EMBL" id="CAJOAZ010001116">
    <property type="protein sequence ID" value="CAF3766838.1"/>
    <property type="molecule type" value="Genomic_DNA"/>
</dbReference>
<gene>
    <name evidence="3" type="ORF">IZO911_LOCUS29755</name>
    <name evidence="2" type="ORF">JYZ213_LOCUS24960</name>
    <name evidence="7" type="ORF">KXQ929_LOCUS32256</name>
    <name evidence="6" type="ORF">OKA104_LOCUS26291</name>
    <name evidence="5" type="ORF">OXD698_LOCUS16353</name>
    <name evidence="4" type="ORF">VCS650_LOCUS28418</name>
</gene>
<sequence length="125" mass="15016">MLHIFSESNYLSDCIHYLINYNKQIEIAHNDINNKYQELQIKRETIKRYTQELQSMKYLFKITFKEKQIQYDQLQHGRQCQVNDMKSLLTFGCEVIVKHNDVIPERSKTQYSRKEGAADIDTEQH</sequence>
<dbReference type="Proteomes" id="UP000663860">
    <property type="component" value="Unassembled WGS sequence"/>
</dbReference>
<dbReference type="EMBL" id="CAJNOG010000313">
    <property type="protein sequence ID" value="CAF1166485.1"/>
    <property type="molecule type" value="Genomic_DNA"/>
</dbReference>
<dbReference type="Proteomes" id="UP000663844">
    <property type="component" value="Unassembled WGS sequence"/>
</dbReference>
<protein>
    <submittedName>
        <fullName evidence="3">Uncharacterized protein</fullName>
    </submittedName>
</protein>
<proteinExistence type="predicted"/>
<evidence type="ECO:0000313" key="7">
    <source>
        <dbReference type="EMBL" id="CAF4062868.1"/>
    </source>
</evidence>
<dbReference type="Proteomes" id="UP000663891">
    <property type="component" value="Unassembled WGS sequence"/>
</dbReference>
<keyword evidence="1" id="KW-0175">Coiled coil</keyword>
<evidence type="ECO:0000313" key="4">
    <source>
        <dbReference type="EMBL" id="CAF1252598.1"/>
    </source>
</evidence>
<reference evidence="3" key="1">
    <citation type="submission" date="2021-02" db="EMBL/GenBank/DDBJ databases">
        <authorList>
            <person name="Nowell W R."/>
        </authorList>
    </citation>
    <scope>NUCLEOTIDE SEQUENCE</scope>
</reference>
<evidence type="ECO:0000313" key="2">
    <source>
        <dbReference type="EMBL" id="CAF1166485.1"/>
    </source>
</evidence>
<evidence type="ECO:0000313" key="3">
    <source>
        <dbReference type="EMBL" id="CAF1221845.1"/>
    </source>
</evidence>
<dbReference type="Proteomes" id="UP000663868">
    <property type="component" value="Unassembled WGS sequence"/>
</dbReference>
<dbReference type="Proteomes" id="UP000663845">
    <property type="component" value="Unassembled WGS sequence"/>
</dbReference>
<dbReference type="AlphaFoldDB" id="A0A814XXW9"/>
<name>A0A814XXW9_9BILA</name>
<accession>A0A814XXW9</accession>